<reference evidence="1" key="1">
    <citation type="submission" date="2023-03" db="EMBL/GenBank/DDBJ databases">
        <title>MT1 and MT2 Draft Genomes of Novel Species.</title>
        <authorList>
            <person name="Venkateswaran K."/>
        </authorList>
    </citation>
    <scope>NUCLEOTIDE SEQUENCE</scope>
    <source>
        <strain evidence="1">F6_3S_P_1C</strain>
    </source>
</reference>
<name>A0ABT8J4W4_9BACL</name>
<evidence type="ECO:0000313" key="2">
    <source>
        <dbReference type="Proteomes" id="UP001174205"/>
    </source>
</evidence>
<protein>
    <submittedName>
        <fullName evidence="1">Uncharacterized protein</fullName>
    </submittedName>
</protein>
<gene>
    <name evidence="1" type="ORF">P5G61_02265</name>
</gene>
<organism evidence="1 2">
    <name type="scientific">Paenibacillus vandeheii</name>
    <dbReference type="NCBI Taxonomy" id="3035917"/>
    <lineage>
        <taxon>Bacteria</taxon>
        <taxon>Bacillati</taxon>
        <taxon>Bacillota</taxon>
        <taxon>Bacilli</taxon>
        <taxon>Bacillales</taxon>
        <taxon>Paenibacillaceae</taxon>
        <taxon>Paenibacillus</taxon>
    </lineage>
</organism>
<evidence type="ECO:0000313" key="1">
    <source>
        <dbReference type="EMBL" id="MDN4600037.1"/>
    </source>
</evidence>
<proteinExistence type="predicted"/>
<dbReference type="RefSeq" id="WP_301244017.1">
    <property type="nucleotide sequence ID" value="NZ_JAROCD010000001.1"/>
</dbReference>
<accession>A0ABT8J4W4</accession>
<comment type="caution">
    <text evidence="1">The sequence shown here is derived from an EMBL/GenBank/DDBJ whole genome shotgun (WGS) entry which is preliminary data.</text>
</comment>
<dbReference type="Proteomes" id="UP001174205">
    <property type="component" value="Unassembled WGS sequence"/>
</dbReference>
<dbReference type="EMBL" id="JAROCD010000001">
    <property type="protein sequence ID" value="MDN4600037.1"/>
    <property type="molecule type" value="Genomic_DNA"/>
</dbReference>
<sequence>MLIAVKGNTQLKIDDADRDTYLKLGYDIAEQSGNTLEVVENSSSKKVSWKEYETLVRENEDLRKQIAASGSGTPEALEGMKTQLDDANKEIKSLKKQLAAAATPDDK</sequence>
<keyword evidence="2" id="KW-1185">Reference proteome</keyword>